<gene>
    <name evidence="6" type="ORF">L1049_022019</name>
</gene>
<keyword evidence="7" id="KW-1185">Reference proteome</keyword>
<dbReference type="InterPro" id="IPR013083">
    <property type="entry name" value="Znf_RING/FYVE/PHD"/>
</dbReference>
<dbReference type="PANTHER" id="PTHR46214:SF16">
    <property type="entry name" value="OS10G0481450 PROTEIN"/>
    <property type="match status" value="1"/>
</dbReference>
<dbReference type="PANTHER" id="PTHR46214">
    <property type="entry name" value="ZINC FINGER, RING-CH-TYPE"/>
    <property type="match status" value="1"/>
</dbReference>
<dbReference type="GO" id="GO:0008270">
    <property type="term" value="F:zinc ion binding"/>
    <property type="evidence" value="ECO:0007669"/>
    <property type="project" value="UniProtKB-KW"/>
</dbReference>
<dbReference type="EMBL" id="JBBPBK010000011">
    <property type="protein sequence ID" value="KAK9274767.1"/>
    <property type="molecule type" value="Genomic_DNA"/>
</dbReference>
<evidence type="ECO:0000259" key="5">
    <source>
        <dbReference type="PROSITE" id="PS51292"/>
    </source>
</evidence>
<accession>A0AAP0RBT4</accession>
<name>A0AAP0RBT4_LIQFO</name>
<dbReference type="Pfam" id="PF12906">
    <property type="entry name" value="RINGv"/>
    <property type="match status" value="1"/>
</dbReference>
<protein>
    <recommendedName>
        <fullName evidence="5">RING-CH-type domain-containing protein</fullName>
    </recommendedName>
</protein>
<dbReference type="SMART" id="SM00744">
    <property type="entry name" value="RINGv"/>
    <property type="match status" value="1"/>
</dbReference>
<evidence type="ECO:0000256" key="3">
    <source>
        <dbReference type="ARBA" id="ARBA00022833"/>
    </source>
</evidence>
<dbReference type="AlphaFoldDB" id="A0AAP0RBT4"/>
<evidence type="ECO:0000256" key="1">
    <source>
        <dbReference type="ARBA" id="ARBA00022723"/>
    </source>
</evidence>
<dbReference type="Proteomes" id="UP001415857">
    <property type="component" value="Unassembled WGS sequence"/>
</dbReference>
<dbReference type="InterPro" id="IPR011016">
    <property type="entry name" value="Znf_RING-CH"/>
</dbReference>
<dbReference type="PROSITE" id="PS51292">
    <property type="entry name" value="ZF_RING_CH"/>
    <property type="match status" value="1"/>
</dbReference>
<keyword evidence="3" id="KW-0862">Zinc</keyword>
<organism evidence="6 7">
    <name type="scientific">Liquidambar formosana</name>
    <name type="common">Formosan gum</name>
    <dbReference type="NCBI Taxonomy" id="63359"/>
    <lineage>
        <taxon>Eukaryota</taxon>
        <taxon>Viridiplantae</taxon>
        <taxon>Streptophyta</taxon>
        <taxon>Embryophyta</taxon>
        <taxon>Tracheophyta</taxon>
        <taxon>Spermatophyta</taxon>
        <taxon>Magnoliopsida</taxon>
        <taxon>eudicotyledons</taxon>
        <taxon>Gunneridae</taxon>
        <taxon>Pentapetalae</taxon>
        <taxon>Saxifragales</taxon>
        <taxon>Altingiaceae</taxon>
        <taxon>Liquidambar</taxon>
    </lineage>
</organism>
<sequence length="350" mass="38661">MQNDGSSGFGTAAVDDLPDLEKQGLPQERRDQASTMLEDSVTDGDHTVLTIVVSNGESRSQVRVTPEPVGKLAKAVDSGNGQLPFVVSPKKGYLSRTASSHEQCRVCQEEKEEDLIDLGCQCRGGLAKAHRSCIDIWFRTRGSNRCEICQQVAANVPPPQSLPSTNYWIWRVDPAFRGSSIGQEHERGETKWEKNIERDWFGGAVIIGSHMGKFSREGEPSTRYTQNLRAKQKNIVVHSTTPDATHFSSLVSTTLYPTTASLLIHIVPGKVGKGQINHSTFDFYHLERLVSGLGWPEGADWNSRQRNRVSQISTGIGSLVRNNQMLTPLPFNSTIYDQSKAKAKALKLQS</sequence>
<feature type="region of interest" description="Disordered" evidence="4">
    <location>
        <begin position="1"/>
        <end position="24"/>
    </location>
</feature>
<dbReference type="SUPFAM" id="SSF57850">
    <property type="entry name" value="RING/U-box"/>
    <property type="match status" value="1"/>
</dbReference>
<keyword evidence="2" id="KW-0863">Zinc-finger</keyword>
<comment type="caution">
    <text evidence="6">The sequence shown here is derived from an EMBL/GenBank/DDBJ whole genome shotgun (WGS) entry which is preliminary data.</text>
</comment>
<proteinExistence type="predicted"/>
<keyword evidence="1" id="KW-0479">Metal-binding</keyword>
<reference evidence="6 7" key="1">
    <citation type="journal article" date="2024" name="Plant J.">
        <title>Genome sequences and population genomics reveal climatic adaptation and genomic divergence between two closely related sweetgum species.</title>
        <authorList>
            <person name="Xu W.Q."/>
            <person name="Ren C.Q."/>
            <person name="Zhang X.Y."/>
            <person name="Comes H.P."/>
            <person name="Liu X.H."/>
            <person name="Li Y.G."/>
            <person name="Kettle C.J."/>
            <person name="Jalonen R."/>
            <person name="Gaisberger H."/>
            <person name="Ma Y.Z."/>
            <person name="Qiu Y.X."/>
        </authorList>
    </citation>
    <scope>NUCLEOTIDE SEQUENCE [LARGE SCALE GENOMIC DNA]</scope>
    <source>
        <strain evidence="6">Hangzhou</strain>
    </source>
</reference>
<evidence type="ECO:0000256" key="2">
    <source>
        <dbReference type="ARBA" id="ARBA00022771"/>
    </source>
</evidence>
<evidence type="ECO:0000256" key="4">
    <source>
        <dbReference type="SAM" id="MobiDB-lite"/>
    </source>
</evidence>
<feature type="domain" description="RING-CH-type" evidence="5">
    <location>
        <begin position="96"/>
        <end position="156"/>
    </location>
</feature>
<evidence type="ECO:0000313" key="7">
    <source>
        <dbReference type="Proteomes" id="UP001415857"/>
    </source>
</evidence>
<dbReference type="Gene3D" id="3.30.40.10">
    <property type="entry name" value="Zinc/RING finger domain, C3HC4 (zinc finger)"/>
    <property type="match status" value="1"/>
</dbReference>
<evidence type="ECO:0000313" key="6">
    <source>
        <dbReference type="EMBL" id="KAK9274767.1"/>
    </source>
</evidence>